<evidence type="ECO:0000313" key="4">
    <source>
        <dbReference type="Proteomes" id="UP000585474"/>
    </source>
</evidence>
<dbReference type="Proteomes" id="UP000585474">
    <property type="component" value="Unassembled WGS sequence"/>
</dbReference>
<gene>
    <name evidence="3" type="ORF">Acr_18g0008700</name>
</gene>
<dbReference type="AlphaFoldDB" id="A0A7J0G7D4"/>
<protein>
    <submittedName>
        <fullName evidence="3">Uncharacterized protein</fullName>
    </submittedName>
</protein>
<keyword evidence="1" id="KW-0175">Coiled coil</keyword>
<name>A0A7J0G7D4_9ERIC</name>
<accession>A0A7J0G7D4</accession>
<dbReference type="EMBL" id="BJWL01000018">
    <property type="protein sequence ID" value="GFZ06700.1"/>
    <property type="molecule type" value="Genomic_DNA"/>
</dbReference>
<organism evidence="3 4">
    <name type="scientific">Actinidia rufa</name>
    <dbReference type="NCBI Taxonomy" id="165716"/>
    <lineage>
        <taxon>Eukaryota</taxon>
        <taxon>Viridiplantae</taxon>
        <taxon>Streptophyta</taxon>
        <taxon>Embryophyta</taxon>
        <taxon>Tracheophyta</taxon>
        <taxon>Spermatophyta</taxon>
        <taxon>Magnoliopsida</taxon>
        <taxon>eudicotyledons</taxon>
        <taxon>Gunneridae</taxon>
        <taxon>Pentapetalae</taxon>
        <taxon>asterids</taxon>
        <taxon>Ericales</taxon>
        <taxon>Actinidiaceae</taxon>
        <taxon>Actinidia</taxon>
    </lineage>
</organism>
<feature type="coiled-coil region" evidence="1">
    <location>
        <begin position="87"/>
        <end position="121"/>
    </location>
</feature>
<proteinExistence type="predicted"/>
<evidence type="ECO:0000256" key="2">
    <source>
        <dbReference type="SAM" id="MobiDB-lite"/>
    </source>
</evidence>
<feature type="compositionally biased region" description="Acidic residues" evidence="2">
    <location>
        <begin position="169"/>
        <end position="180"/>
    </location>
</feature>
<feature type="region of interest" description="Disordered" evidence="2">
    <location>
        <begin position="1"/>
        <end position="85"/>
    </location>
</feature>
<feature type="region of interest" description="Disordered" evidence="2">
    <location>
        <begin position="168"/>
        <end position="187"/>
    </location>
</feature>
<sequence length="187" mass="20765">MVKGRGEPNGTTSTVKGVVIGEKHSRDKMPKISPSKTGKQAIDAKEKGPTTKASSKSRETSSQAMTKEVPTSVDLGEGTLANPGHTAEKLKRMKEDHDVALERLEKEMAELREKEVLAKKSPVEEYKSSNDFQEAIEKAASTYFDLCKKEIGLIHPNLNIQDLQIDHELIEEDEDEEKDELDNSHPP</sequence>
<feature type="compositionally biased region" description="Basic and acidic residues" evidence="2">
    <location>
        <begin position="21"/>
        <end position="30"/>
    </location>
</feature>
<reference evidence="3 4" key="1">
    <citation type="submission" date="2019-07" db="EMBL/GenBank/DDBJ databases">
        <title>De Novo Assembly of kiwifruit Actinidia rufa.</title>
        <authorList>
            <person name="Sugita-Konishi S."/>
            <person name="Sato K."/>
            <person name="Mori E."/>
            <person name="Abe Y."/>
            <person name="Kisaki G."/>
            <person name="Hamano K."/>
            <person name="Suezawa K."/>
            <person name="Otani M."/>
            <person name="Fukuda T."/>
            <person name="Manabe T."/>
            <person name="Gomi K."/>
            <person name="Tabuchi M."/>
            <person name="Akimitsu K."/>
            <person name="Kataoka I."/>
        </authorList>
    </citation>
    <scope>NUCLEOTIDE SEQUENCE [LARGE SCALE GENOMIC DNA]</scope>
    <source>
        <strain evidence="4">cv. Fuchu</strain>
    </source>
</reference>
<keyword evidence="4" id="KW-1185">Reference proteome</keyword>
<evidence type="ECO:0000313" key="3">
    <source>
        <dbReference type="EMBL" id="GFZ06700.1"/>
    </source>
</evidence>
<comment type="caution">
    <text evidence="3">The sequence shown here is derived from an EMBL/GenBank/DDBJ whole genome shotgun (WGS) entry which is preliminary data.</text>
</comment>
<evidence type="ECO:0000256" key="1">
    <source>
        <dbReference type="SAM" id="Coils"/>
    </source>
</evidence>